<proteinExistence type="inferred from homology"/>
<feature type="transmembrane region" description="Helical" evidence="8">
    <location>
        <begin position="127"/>
        <end position="147"/>
    </location>
</feature>
<evidence type="ECO:0000256" key="7">
    <source>
        <dbReference type="ARBA" id="ARBA00023136"/>
    </source>
</evidence>
<accession>A0ABR9AZI7</accession>
<evidence type="ECO:0000256" key="4">
    <source>
        <dbReference type="ARBA" id="ARBA00022475"/>
    </source>
</evidence>
<dbReference type="InterPro" id="IPR037294">
    <property type="entry name" value="ABC_BtuC-like"/>
</dbReference>
<keyword evidence="7 8" id="KW-0472">Membrane</keyword>
<organism evidence="9 10">
    <name type="scientific">Paenibacillus arenosi</name>
    <dbReference type="NCBI Taxonomy" id="2774142"/>
    <lineage>
        <taxon>Bacteria</taxon>
        <taxon>Bacillati</taxon>
        <taxon>Bacillota</taxon>
        <taxon>Bacilli</taxon>
        <taxon>Bacillales</taxon>
        <taxon>Paenibacillaceae</taxon>
        <taxon>Paenibacillus</taxon>
    </lineage>
</organism>
<sequence length="342" mass="36935">MHKTTSLRTFWFVFISLVSLISVSLYLHITSGDFDITVMEILRTILQIDSKPENELVLFEFRMPRMIVAALVGFGLGIAGAIIQGVSRNGLADPGILGINAGAGFAIVIFMFLFQGELFTDGWLGTMIMPIFGLVGGLLAALVIFALAWHRGTLDPQRLLLVGIAISSGFGALTLFISLKMNPSDFEAATIWLTGSIYNANWLYIVAMLPWLIILVPILMLKASVLDLLQMKDESASSLGIAINRERIILLICSIGLVSACVSVSGSIGFVGLLAPHIARRLVGVTHTRLIPICGLIGMLIVVFSDYVGKTLVAPAELPVGIVISLVGVPYFVYLMIRTKGK</sequence>
<feature type="transmembrane region" description="Helical" evidence="8">
    <location>
        <begin position="248"/>
        <end position="278"/>
    </location>
</feature>
<keyword evidence="5 8" id="KW-0812">Transmembrane</keyword>
<gene>
    <name evidence="9" type="ORF">IFO66_08500</name>
</gene>
<evidence type="ECO:0000256" key="1">
    <source>
        <dbReference type="ARBA" id="ARBA00004651"/>
    </source>
</evidence>
<comment type="similarity">
    <text evidence="2">Belongs to the binding-protein-dependent transport system permease family. FecCD subfamily.</text>
</comment>
<keyword evidence="3" id="KW-0813">Transport</keyword>
<feature type="transmembrane region" description="Helical" evidence="8">
    <location>
        <begin position="9"/>
        <end position="29"/>
    </location>
</feature>
<feature type="transmembrane region" description="Helical" evidence="8">
    <location>
        <begin position="159"/>
        <end position="181"/>
    </location>
</feature>
<dbReference type="SUPFAM" id="SSF81345">
    <property type="entry name" value="ABC transporter involved in vitamin B12 uptake, BtuC"/>
    <property type="match status" value="1"/>
</dbReference>
<feature type="transmembrane region" description="Helical" evidence="8">
    <location>
        <begin position="66"/>
        <end position="83"/>
    </location>
</feature>
<protein>
    <submittedName>
        <fullName evidence="9">Iron ABC transporter permease</fullName>
    </submittedName>
</protein>
<evidence type="ECO:0000313" key="9">
    <source>
        <dbReference type="EMBL" id="MBD8498351.1"/>
    </source>
</evidence>
<keyword evidence="10" id="KW-1185">Reference proteome</keyword>
<evidence type="ECO:0000256" key="8">
    <source>
        <dbReference type="SAM" id="Phobius"/>
    </source>
</evidence>
<feature type="transmembrane region" description="Helical" evidence="8">
    <location>
        <begin position="290"/>
        <end position="308"/>
    </location>
</feature>
<comment type="caution">
    <text evidence="9">The sequence shown here is derived from an EMBL/GenBank/DDBJ whole genome shotgun (WGS) entry which is preliminary data.</text>
</comment>
<comment type="subcellular location">
    <subcellularLocation>
        <location evidence="1">Cell membrane</location>
        <topology evidence="1">Multi-pass membrane protein</topology>
    </subcellularLocation>
</comment>
<keyword evidence="4" id="KW-1003">Cell membrane</keyword>
<dbReference type="InterPro" id="IPR000522">
    <property type="entry name" value="ABC_transptr_permease_BtuC"/>
</dbReference>
<dbReference type="CDD" id="cd06550">
    <property type="entry name" value="TM_ABC_iron-siderophores_like"/>
    <property type="match status" value="1"/>
</dbReference>
<feature type="transmembrane region" description="Helical" evidence="8">
    <location>
        <begin position="95"/>
        <end position="115"/>
    </location>
</feature>
<keyword evidence="6 8" id="KW-1133">Transmembrane helix</keyword>
<dbReference type="PANTHER" id="PTHR30472:SF23">
    <property type="entry name" value="IRON-UPTAKE SYSTEM PERMEASE PROTEIN FEUC"/>
    <property type="match status" value="1"/>
</dbReference>
<evidence type="ECO:0000256" key="3">
    <source>
        <dbReference type="ARBA" id="ARBA00022448"/>
    </source>
</evidence>
<reference evidence="9 10" key="1">
    <citation type="submission" date="2020-09" db="EMBL/GenBank/DDBJ databases">
        <title>Paenibacillus sp. CAU 1523 isolated from sand of Haeundae Beach.</title>
        <authorList>
            <person name="Kim W."/>
        </authorList>
    </citation>
    <scope>NUCLEOTIDE SEQUENCE [LARGE SCALE GENOMIC DNA]</scope>
    <source>
        <strain evidence="9 10">CAU 1523</strain>
    </source>
</reference>
<dbReference type="Proteomes" id="UP000634529">
    <property type="component" value="Unassembled WGS sequence"/>
</dbReference>
<dbReference type="RefSeq" id="WP_192024740.1">
    <property type="nucleotide sequence ID" value="NZ_JACYTN010000004.1"/>
</dbReference>
<evidence type="ECO:0000256" key="5">
    <source>
        <dbReference type="ARBA" id="ARBA00022692"/>
    </source>
</evidence>
<feature type="transmembrane region" description="Helical" evidence="8">
    <location>
        <begin position="320"/>
        <end position="337"/>
    </location>
</feature>
<evidence type="ECO:0000256" key="2">
    <source>
        <dbReference type="ARBA" id="ARBA00007935"/>
    </source>
</evidence>
<feature type="transmembrane region" description="Helical" evidence="8">
    <location>
        <begin position="201"/>
        <end position="221"/>
    </location>
</feature>
<dbReference type="PANTHER" id="PTHR30472">
    <property type="entry name" value="FERRIC ENTEROBACTIN TRANSPORT SYSTEM PERMEASE PROTEIN"/>
    <property type="match status" value="1"/>
</dbReference>
<dbReference type="Gene3D" id="1.10.3470.10">
    <property type="entry name" value="ABC transporter involved in vitamin B12 uptake, BtuC"/>
    <property type="match status" value="1"/>
</dbReference>
<evidence type="ECO:0000313" key="10">
    <source>
        <dbReference type="Proteomes" id="UP000634529"/>
    </source>
</evidence>
<dbReference type="Pfam" id="PF01032">
    <property type="entry name" value="FecCD"/>
    <property type="match status" value="1"/>
</dbReference>
<name>A0ABR9AZI7_9BACL</name>
<evidence type="ECO:0000256" key="6">
    <source>
        <dbReference type="ARBA" id="ARBA00022989"/>
    </source>
</evidence>
<dbReference type="EMBL" id="JACYTN010000004">
    <property type="protein sequence ID" value="MBD8498351.1"/>
    <property type="molecule type" value="Genomic_DNA"/>
</dbReference>